<feature type="region of interest" description="Disordered" evidence="1">
    <location>
        <begin position="551"/>
        <end position="613"/>
    </location>
</feature>
<feature type="compositionally biased region" description="Polar residues" evidence="1">
    <location>
        <begin position="566"/>
        <end position="577"/>
    </location>
</feature>
<feature type="compositionally biased region" description="Polar residues" evidence="1">
    <location>
        <begin position="462"/>
        <end position="471"/>
    </location>
</feature>
<dbReference type="OrthoDB" id="3935520at2759"/>
<feature type="region of interest" description="Disordered" evidence="1">
    <location>
        <begin position="1"/>
        <end position="81"/>
    </location>
</feature>
<evidence type="ECO:0000313" key="3">
    <source>
        <dbReference type="EMBL" id="KAF2669316.1"/>
    </source>
</evidence>
<feature type="compositionally biased region" description="Low complexity" evidence="1">
    <location>
        <begin position="20"/>
        <end position="41"/>
    </location>
</feature>
<name>A0A6A6UCF2_9PEZI</name>
<dbReference type="EMBL" id="MU004235">
    <property type="protein sequence ID" value="KAF2669316.1"/>
    <property type="molecule type" value="Genomic_DNA"/>
</dbReference>
<dbReference type="Pfam" id="PF20231">
    <property type="entry name" value="DUF6589"/>
    <property type="match status" value="1"/>
</dbReference>
<feature type="compositionally biased region" description="Polar residues" evidence="1">
    <location>
        <begin position="596"/>
        <end position="609"/>
    </location>
</feature>
<evidence type="ECO:0000256" key="1">
    <source>
        <dbReference type="SAM" id="MobiDB-lite"/>
    </source>
</evidence>
<organism evidence="3 4">
    <name type="scientific">Microthyrium microscopicum</name>
    <dbReference type="NCBI Taxonomy" id="703497"/>
    <lineage>
        <taxon>Eukaryota</taxon>
        <taxon>Fungi</taxon>
        <taxon>Dikarya</taxon>
        <taxon>Ascomycota</taxon>
        <taxon>Pezizomycotina</taxon>
        <taxon>Dothideomycetes</taxon>
        <taxon>Dothideomycetes incertae sedis</taxon>
        <taxon>Microthyriales</taxon>
        <taxon>Microthyriaceae</taxon>
        <taxon>Microthyrium</taxon>
    </lineage>
</organism>
<dbReference type="Proteomes" id="UP000799302">
    <property type="component" value="Unassembled WGS sequence"/>
</dbReference>
<feature type="compositionally biased region" description="Low complexity" evidence="1">
    <location>
        <begin position="479"/>
        <end position="510"/>
    </location>
</feature>
<dbReference type="AlphaFoldDB" id="A0A6A6UCF2"/>
<feature type="compositionally biased region" description="Polar residues" evidence="1">
    <location>
        <begin position="42"/>
        <end position="77"/>
    </location>
</feature>
<evidence type="ECO:0000313" key="4">
    <source>
        <dbReference type="Proteomes" id="UP000799302"/>
    </source>
</evidence>
<accession>A0A6A6UCF2</accession>
<feature type="domain" description="DUF6589" evidence="2">
    <location>
        <begin position="618"/>
        <end position="941"/>
    </location>
</feature>
<gene>
    <name evidence="3" type="ORF">BT63DRAFT_440007</name>
</gene>
<evidence type="ECO:0000259" key="2">
    <source>
        <dbReference type="Pfam" id="PF20231"/>
    </source>
</evidence>
<feature type="region of interest" description="Disordered" evidence="1">
    <location>
        <begin position="456"/>
        <end position="539"/>
    </location>
</feature>
<sequence>MPPIRSTRRGGGSHRDNPISTQTRRTSLRQQQQQSNTTTTTDPANTSSRIQHEPNNAEPSGPSQPAATTTPRQSPNSAKKKLTVILKCIRDQKMSMRSFLLSWAGQKDSHSKIVLDNDKYANVIGRRTLLKDVIEQLSSDGIMPEYHTDSRLWTEFRALAKLTGFNRFSSRVDGTNIDFKKAIKKMRNTAPIWTAFLHKLMRNRDHKTYKRSDKPGWKLMYMITAIILHRRSRETNNYLAATLGVYLLGSGVKRRVMDLLAALGVCTGYKTALRHMKKVSRRALRNIRRRALNRRAVLCYDNMNFASRKRNEIVGNTASMAAVTTAIIAICPSLPPGGLTQDMHDPTKEFDWKSIQEGPLVKADGQGGEHVKTISRCLIVDALKRGIPDIIKPWIAKHKKDKHWPGMPDIDILAPHKTEFDQLGAIMENEGTTDGTYRVHDEIFLRHFGFPKPPINDAGDVASSSDITASVPSSPPNSGPDASSSSVAYSSSGRTCSGSSSVHHISSQDGSDVDMSENASPSSSGPEDNNHNNNHNNEWIDVEDDNASEFDDSEIGEASDKEGSTDIESISDTSASPNPGRGIPPVDSVPASSSSILGTVSDENSTDGSQALDPSARIFGKRLFLTHGDQLSTKINRSIKAEAFNETQPYDSRKFLHPVPGWFHIYMNYFFHIVRTHWDSSEVDTPAPHSIMHDVSVWGRSCRKRDNAQTHQVIPVLIQGFSSRVLALFLRSLDRKGHCPGRVDDSFFAVPELLKSCINRLSMEQFDEIIEDVRQTAFTREAWDGRPDGSDDIEFRTMCRYLQEIELLLTMRYALRYGDIGLLRLLVDPLTIHFYGTGQNNYGDEMLWLRWNLSDVNTPELQRSILASSLVNWEGRKNSFKPMDLGLEHLNGNCSRDMKSFGNSTHDVEATFNRVCLCNTYMRHLQDAFARAFVRKASNKHTNASAEHDIFLLCQNLIKDGLAESRPQSAIENYGPYYDSPDVKRIGLDKLDIKAESFNRKTTIRQDHMGNNITTRPIDILDQDVDSNDLDVREEVAMEETMGDVLFDGDDPGAFEAMEVDL</sequence>
<protein>
    <recommendedName>
        <fullName evidence="2">DUF6589 domain-containing protein</fullName>
    </recommendedName>
</protein>
<reference evidence="3" key="1">
    <citation type="journal article" date="2020" name="Stud. Mycol.">
        <title>101 Dothideomycetes genomes: a test case for predicting lifestyles and emergence of pathogens.</title>
        <authorList>
            <person name="Haridas S."/>
            <person name="Albert R."/>
            <person name="Binder M."/>
            <person name="Bloem J."/>
            <person name="Labutti K."/>
            <person name="Salamov A."/>
            <person name="Andreopoulos B."/>
            <person name="Baker S."/>
            <person name="Barry K."/>
            <person name="Bills G."/>
            <person name="Bluhm B."/>
            <person name="Cannon C."/>
            <person name="Castanera R."/>
            <person name="Culley D."/>
            <person name="Daum C."/>
            <person name="Ezra D."/>
            <person name="Gonzalez J."/>
            <person name="Henrissat B."/>
            <person name="Kuo A."/>
            <person name="Liang C."/>
            <person name="Lipzen A."/>
            <person name="Lutzoni F."/>
            <person name="Magnuson J."/>
            <person name="Mondo S."/>
            <person name="Nolan M."/>
            <person name="Ohm R."/>
            <person name="Pangilinan J."/>
            <person name="Park H.-J."/>
            <person name="Ramirez L."/>
            <person name="Alfaro M."/>
            <person name="Sun H."/>
            <person name="Tritt A."/>
            <person name="Yoshinaga Y."/>
            <person name="Zwiers L.-H."/>
            <person name="Turgeon B."/>
            <person name="Goodwin S."/>
            <person name="Spatafora J."/>
            <person name="Crous P."/>
            <person name="Grigoriev I."/>
        </authorList>
    </citation>
    <scope>NUCLEOTIDE SEQUENCE</scope>
    <source>
        <strain evidence="3">CBS 115976</strain>
    </source>
</reference>
<feature type="compositionally biased region" description="Polar residues" evidence="1">
    <location>
        <begin position="517"/>
        <end position="527"/>
    </location>
</feature>
<keyword evidence="4" id="KW-1185">Reference proteome</keyword>
<feature type="compositionally biased region" description="Basic residues" evidence="1">
    <location>
        <begin position="1"/>
        <end position="12"/>
    </location>
</feature>
<feature type="compositionally biased region" description="Low complexity" evidence="1">
    <location>
        <begin position="584"/>
        <end position="595"/>
    </location>
</feature>
<proteinExistence type="predicted"/>
<dbReference type="InterPro" id="IPR046496">
    <property type="entry name" value="DUF6589"/>
</dbReference>